<reference evidence="4" key="1">
    <citation type="journal article" date="2014" name="Nat. Genet.">
        <title>Genome of the human hookworm Necator americanus.</title>
        <authorList>
            <person name="Tang Y.T."/>
            <person name="Gao X."/>
            <person name="Rosa B.A."/>
            <person name="Abubucker S."/>
            <person name="Hallsworth-Pepin K."/>
            <person name="Martin J."/>
            <person name="Tyagi R."/>
            <person name="Heizer E."/>
            <person name="Zhang X."/>
            <person name="Bhonagiri-Palsikar V."/>
            <person name="Minx P."/>
            <person name="Warren W.C."/>
            <person name="Wang Q."/>
            <person name="Zhan B."/>
            <person name="Hotez P.J."/>
            <person name="Sternberg P.W."/>
            <person name="Dougall A."/>
            <person name="Gaze S.T."/>
            <person name="Mulvenna J."/>
            <person name="Sotillo J."/>
            <person name="Ranganathan S."/>
            <person name="Rabelo E.M."/>
            <person name="Wilson R.K."/>
            <person name="Felgner P.L."/>
            <person name="Bethony J."/>
            <person name="Hawdon J.M."/>
            <person name="Gasser R.B."/>
            <person name="Loukas A."/>
            <person name="Mitreva M."/>
        </authorList>
    </citation>
    <scope>NUCLEOTIDE SEQUENCE [LARGE SCALE GENOMIC DNA]</scope>
</reference>
<dbReference type="InterPro" id="IPR023405">
    <property type="entry name" value="Topo_IA_core_domain"/>
</dbReference>
<dbReference type="GO" id="GO:0006265">
    <property type="term" value="P:DNA topological change"/>
    <property type="evidence" value="ECO:0007669"/>
    <property type="project" value="InterPro"/>
</dbReference>
<dbReference type="GO" id="GO:0003677">
    <property type="term" value="F:DNA binding"/>
    <property type="evidence" value="ECO:0007669"/>
    <property type="project" value="UniProtKB-KW"/>
</dbReference>
<dbReference type="EC" id="5.6.2.1" evidence="1"/>
<dbReference type="PANTHER" id="PTHR11390">
    <property type="entry name" value="PROKARYOTIC DNA TOPOISOMERASE"/>
    <property type="match status" value="1"/>
</dbReference>
<evidence type="ECO:0000256" key="2">
    <source>
        <dbReference type="SAM" id="MobiDB-lite"/>
    </source>
</evidence>
<comment type="similarity">
    <text evidence="1">Belongs to the type IA topoisomerase family.</text>
</comment>
<keyword evidence="1" id="KW-0799">Topoisomerase</keyword>
<dbReference type="Gene3D" id="1.10.290.10">
    <property type="entry name" value="Topoisomerase I, domain 4"/>
    <property type="match status" value="1"/>
</dbReference>
<dbReference type="GO" id="GO:0005634">
    <property type="term" value="C:nucleus"/>
    <property type="evidence" value="ECO:0007669"/>
    <property type="project" value="TreeGrafter"/>
</dbReference>
<dbReference type="InterPro" id="IPR013826">
    <property type="entry name" value="Topo_IA_cen_sub3"/>
</dbReference>
<dbReference type="AlphaFoldDB" id="W2T143"/>
<feature type="region of interest" description="Disordered" evidence="2">
    <location>
        <begin position="68"/>
        <end position="95"/>
    </location>
</feature>
<gene>
    <name evidence="3" type="ORF">NECAME_03881</name>
</gene>
<comment type="function">
    <text evidence="1">Introduces a single-strand break via transesterification at a target site in duplex DNA. Releases the supercoiling and torsional tension of DNA introduced during the DNA replication and transcription by transiently cleaving and rejoining one strand of the DNA duplex. The scissile phosphodiester is attacked by the catalytic tyrosine of the enzyme, resulting in the formation of a DNA-(5'-phosphotyrosyl)-enzyme intermediate and the expulsion of a 3'-OH DNA strand.</text>
</comment>
<keyword evidence="1" id="KW-0238">DNA-binding</keyword>
<dbReference type="PANTHER" id="PTHR11390:SF21">
    <property type="entry name" value="DNA TOPOISOMERASE 3-ALPHA"/>
    <property type="match status" value="1"/>
</dbReference>
<dbReference type="Proteomes" id="UP000053676">
    <property type="component" value="Unassembled WGS sequence"/>
</dbReference>
<evidence type="ECO:0000313" key="4">
    <source>
        <dbReference type="Proteomes" id="UP000053676"/>
    </source>
</evidence>
<organism evidence="3 4">
    <name type="scientific">Necator americanus</name>
    <name type="common">Human hookworm</name>
    <dbReference type="NCBI Taxonomy" id="51031"/>
    <lineage>
        <taxon>Eukaryota</taxon>
        <taxon>Metazoa</taxon>
        <taxon>Ecdysozoa</taxon>
        <taxon>Nematoda</taxon>
        <taxon>Chromadorea</taxon>
        <taxon>Rhabditida</taxon>
        <taxon>Rhabditina</taxon>
        <taxon>Rhabditomorpha</taxon>
        <taxon>Strongyloidea</taxon>
        <taxon>Ancylostomatidae</taxon>
        <taxon>Bunostominae</taxon>
        <taxon>Necator</taxon>
    </lineage>
</organism>
<dbReference type="GO" id="GO:0006310">
    <property type="term" value="P:DNA recombination"/>
    <property type="evidence" value="ECO:0007669"/>
    <property type="project" value="TreeGrafter"/>
</dbReference>
<evidence type="ECO:0000313" key="3">
    <source>
        <dbReference type="EMBL" id="ETN74966.1"/>
    </source>
</evidence>
<dbReference type="EMBL" id="KI660323">
    <property type="protein sequence ID" value="ETN74966.1"/>
    <property type="molecule type" value="Genomic_DNA"/>
</dbReference>
<dbReference type="KEGG" id="nai:NECAME_03881"/>
<proteinExistence type="inferred from homology"/>
<dbReference type="GO" id="GO:0003917">
    <property type="term" value="F:DNA topoisomerase type I (single strand cut, ATP-independent) activity"/>
    <property type="evidence" value="ECO:0007669"/>
    <property type="project" value="UniProtKB-EC"/>
</dbReference>
<keyword evidence="4" id="KW-1185">Reference proteome</keyword>
<dbReference type="OrthoDB" id="430051at2759"/>
<comment type="catalytic activity">
    <reaction evidence="1">
        <text>ATP-independent breakage of single-stranded DNA, followed by passage and rejoining.</text>
        <dbReference type="EC" id="5.6.2.1"/>
    </reaction>
</comment>
<protein>
    <recommendedName>
        <fullName evidence="1">DNA topoisomerase</fullName>
        <ecNumber evidence="1">5.6.2.1</ecNumber>
    </recommendedName>
</protein>
<accession>W2T143</accession>
<dbReference type="GO" id="GO:0006281">
    <property type="term" value="P:DNA repair"/>
    <property type="evidence" value="ECO:0007669"/>
    <property type="project" value="TreeGrafter"/>
</dbReference>
<dbReference type="SUPFAM" id="SSF56712">
    <property type="entry name" value="Prokaryotic type I DNA topoisomerase"/>
    <property type="match status" value="1"/>
</dbReference>
<dbReference type="GO" id="GO:0031422">
    <property type="term" value="C:RecQ family helicase-topoisomerase III complex"/>
    <property type="evidence" value="ECO:0007669"/>
    <property type="project" value="TreeGrafter"/>
</dbReference>
<keyword evidence="1" id="KW-0413">Isomerase</keyword>
<evidence type="ECO:0000256" key="1">
    <source>
        <dbReference type="RuleBase" id="RU362092"/>
    </source>
</evidence>
<sequence length="95" mass="10830">MVRSRIELWHNNDTRQAEPFINDDVIYFITLPSIGTETNKFPPDINLESLVNKLITSSQWGDFANEVLQHGPNPRNGNKSDEAHPPIHPLKLVTE</sequence>
<dbReference type="STRING" id="51031.W2T143"/>
<dbReference type="InterPro" id="IPR000380">
    <property type="entry name" value="Topo_IA"/>
</dbReference>
<name>W2T143_NECAM</name>